<organism evidence="2">
    <name type="scientific">marine metagenome</name>
    <dbReference type="NCBI Taxonomy" id="408172"/>
    <lineage>
        <taxon>unclassified sequences</taxon>
        <taxon>metagenomes</taxon>
        <taxon>ecological metagenomes</taxon>
    </lineage>
</organism>
<feature type="non-terminal residue" evidence="2">
    <location>
        <position position="97"/>
    </location>
</feature>
<evidence type="ECO:0000259" key="1">
    <source>
        <dbReference type="Pfam" id="PF14306"/>
    </source>
</evidence>
<sequence>MISAHGGKLVNKVTNTDSSGLFSINISADLANDVENIADGIFSPLEGFLNQQNFESVISKGRLVNDIAWTIPTVLDVDDETSKKMKEAGDVLLKNPE</sequence>
<accession>A0A382D4R0</accession>
<protein>
    <recommendedName>
        <fullName evidence="1">ATP-sulfurylase PUA-like domain-containing protein</fullName>
    </recommendedName>
</protein>
<dbReference type="SUPFAM" id="SSF88697">
    <property type="entry name" value="PUA domain-like"/>
    <property type="match status" value="1"/>
</dbReference>
<dbReference type="InterPro" id="IPR015947">
    <property type="entry name" value="PUA-like_sf"/>
</dbReference>
<dbReference type="EMBL" id="UINC01037630">
    <property type="protein sequence ID" value="SVB33400.1"/>
    <property type="molecule type" value="Genomic_DNA"/>
</dbReference>
<reference evidence="2" key="1">
    <citation type="submission" date="2018-05" db="EMBL/GenBank/DDBJ databases">
        <authorList>
            <person name="Lanie J.A."/>
            <person name="Ng W.-L."/>
            <person name="Kazmierczak K.M."/>
            <person name="Andrzejewski T.M."/>
            <person name="Davidsen T.M."/>
            <person name="Wayne K.J."/>
            <person name="Tettelin H."/>
            <person name="Glass J.I."/>
            <person name="Rusch D."/>
            <person name="Podicherti R."/>
            <person name="Tsui H.-C.T."/>
            <person name="Winkler M.E."/>
        </authorList>
    </citation>
    <scope>NUCLEOTIDE SEQUENCE</scope>
</reference>
<dbReference type="PANTHER" id="PTHR43509:SF1">
    <property type="entry name" value="SULFATE ADENYLYLTRANSFERASE"/>
    <property type="match status" value="1"/>
</dbReference>
<proteinExistence type="predicted"/>
<dbReference type="PANTHER" id="PTHR43509">
    <property type="match status" value="1"/>
</dbReference>
<name>A0A382D4R0_9ZZZZ</name>
<dbReference type="Gene3D" id="3.10.400.10">
    <property type="entry name" value="Sulfate adenylyltransferase"/>
    <property type="match status" value="1"/>
</dbReference>
<dbReference type="InterPro" id="IPR025980">
    <property type="entry name" value="ATP-Sase_PUA-like_dom"/>
</dbReference>
<dbReference type="Pfam" id="PF14306">
    <property type="entry name" value="PUA_2"/>
    <property type="match status" value="1"/>
</dbReference>
<feature type="domain" description="ATP-sulfurylase PUA-like" evidence="1">
    <location>
        <begin position="3"/>
        <end position="96"/>
    </location>
</feature>
<evidence type="ECO:0000313" key="2">
    <source>
        <dbReference type="EMBL" id="SVB33400.1"/>
    </source>
</evidence>
<dbReference type="AlphaFoldDB" id="A0A382D4R0"/>
<gene>
    <name evidence="2" type="ORF">METZ01_LOCUS186254</name>
</gene>